<feature type="domain" description="TadE-like" evidence="2">
    <location>
        <begin position="10"/>
        <end position="50"/>
    </location>
</feature>
<sequence>MRRLLADERGSASVEVVVTTPLLMLLVLLITQFALALHAQHVAQTAATQGLAALRVVGGSTAAGKEEAVDVLSQLGSGPLKEPTVSLSRTASMSTVDVRGEVVSIVPFLHLTVSGRAVGVTERFQPAGQER</sequence>
<gene>
    <name evidence="3" type="ORF">GCM10023214_45610</name>
</gene>
<dbReference type="EMBL" id="BAABIB010000084">
    <property type="protein sequence ID" value="GAA5169056.1"/>
    <property type="molecule type" value="Genomic_DNA"/>
</dbReference>
<keyword evidence="1" id="KW-1133">Transmembrane helix</keyword>
<dbReference type="Pfam" id="PF07811">
    <property type="entry name" value="TadE"/>
    <property type="match status" value="1"/>
</dbReference>
<reference evidence="4" key="1">
    <citation type="journal article" date="2019" name="Int. J. Syst. Evol. Microbiol.">
        <title>The Global Catalogue of Microorganisms (GCM) 10K type strain sequencing project: providing services to taxonomists for standard genome sequencing and annotation.</title>
        <authorList>
            <consortium name="The Broad Institute Genomics Platform"/>
            <consortium name="The Broad Institute Genome Sequencing Center for Infectious Disease"/>
            <person name="Wu L."/>
            <person name="Ma J."/>
        </authorList>
    </citation>
    <scope>NUCLEOTIDE SEQUENCE [LARGE SCALE GENOMIC DNA]</scope>
    <source>
        <strain evidence="4">JCM 18054</strain>
    </source>
</reference>
<name>A0ABP9QY30_9PSEU</name>
<dbReference type="InterPro" id="IPR012495">
    <property type="entry name" value="TadE-like_dom"/>
</dbReference>
<protein>
    <recommendedName>
        <fullName evidence="2">TadE-like domain-containing protein</fullName>
    </recommendedName>
</protein>
<dbReference type="Proteomes" id="UP001500192">
    <property type="component" value="Unassembled WGS sequence"/>
</dbReference>
<keyword evidence="1" id="KW-0812">Transmembrane</keyword>
<evidence type="ECO:0000256" key="1">
    <source>
        <dbReference type="SAM" id="Phobius"/>
    </source>
</evidence>
<keyword evidence="4" id="KW-1185">Reference proteome</keyword>
<proteinExistence type="predicted"/>
<comment type="caution">
    <text evidence="3">The sequence shown here is derived from an EMBL/GenBank/DDBJ whole genome shotgun (WGS) entry which is preliminary data.</text>
</comment>
<organism evidence="3 4">
    <name type="scientific">Amycolatopsis dongchuanensis</name>
    <dbReference type="NCBI Taxonomy" id="1070866"/>
    <lineage>
        <taxon>Bacteria</taxon>
        <taxon>Bacillati</taxon>
        <taxon>Actinomycetota</taxon>
        <taxon>Actinomycetes</taxon>
        <taxon>Pseudonocardiales</taxon>
        <taxon>Pseudonocardiaceae</taxon>
        <taxon>Amycolatopsis</taxon>
    </lineage>
</organism>
<dbReference type="RefSeq" id="WP_281245235.1">
    <property type="nucleotide sequence ID" value="NZ_BAABIB010000084.1"/>
</dbReference>
<evidence type="ECO:0000259" key="2">
    <source>
        <dbReference type="Pfam" id="PF07811"/>
    </source>
</evidence>
<evidence type="ECO:0000313" key="3">
    <source>
        <dbReference type="EMBL" id="GAA5169056.1"/>
    </source>
</evidence>
<evidence type="ECO:0000313" key="4">
    <source>
        <dbReference type="Proteomes" id="UP001500192"/>
    </source>
</evidence>
<feature type="transmembrane region" description="Helical" evidence="1">
    <location>
        <begin position="12"/>
        <end position="35"/>
    </location>
</feature>
<keyword evidence="1" id="KW-0472">Membrane</keyword>
<accession>A0ABP9QY30</accession>